<gene>
    <name evidence="1" type="ORF">CgunFtcFv8_007490</name>
</gene>
<accession>A0AAN8CGJ5</accession>
<protein>
    <submittedName>
        <fullName evidence="1">Uncharacterized protein</fullName>
    </submittedName>
</protein>
<dbReference type="AlphaFoldDB" id="A0AAN8CGJ5"/>
<evidence type="ECO:0000313" key="1">
    <source>
        <dbReference type="EMBL" id="KAK5903736.1"/>
    </source>
</evidence>
<name>A0AAN8CGJ5_CHAGU</name>
<proteinExistence type="predicted"/>
<reference evidence="1 2" key="1">
    <citation type="journal article" date="2023" name="Mol. Biol. Evol.">
        <title>Genomics of Secondarily Temperate Adaptation in the Only Non-Antarctic Icefish.</title>
        <authorList>
            <person name="Rivera-Colon A.G."/>
            <person name="Rayamajhi N."/>
            <person name="Minhas B.F."/>
            <person name="Madrigal G."/>
            <person name="Bilyk K.T."/>
            <person name="Yoon V."/>
            <person name="Hune M."/>
            <person name="Gregory S."/>
            <person name="Cheng C.H.C."/>
            <person name="Catchen J.M."/>
        </authorList>
    </citation>
    <scope>NUCLEOTIDE SEQUENCE [LARGE SCALE GENOMIC DNA]</scope>
    <source>
        <tissue evidence="1">White muscle</tissue>
    </source>
</reference>
<organism evidence="1 2">
    <name type="scientific">Champsocephalus gunnari</name>
    <name type="common">Mackerel icefish</name>
    <dbReference type="NCBI Taxonomy" id="52237"/>
    <lineage>
        <taxon>Eukaryota</taxon>
        <taxon>Metazoa</taxon>
        <taxon>Chordata</taxon>
        <taxon>Craniata</taxon>
        <taxon>Vertebrata</taxon>
        <taxon>Euteleostomi</taxon>
        <taxon>Actinopterygii</taxon>
        <taxon>Neopterygii</taxon>
        <taxon>Teleostei</taxon>
        <taxon>Neoteleostei</taxon>
        <taxon>Acanthomorphata</taxon>
        <taxon>Eupercaria</taxon>
        <taxon>Perciformes</taxon>
        <taxon>Notothenioidei</taxon>
        <taxon>Channichthyidae</taxon>
        <taxon>Champsocephalus</taxon>
    </lineage>
</organism>
<comment type="caution">
    <text evidence="1">The sequence shown here is derived from an EMBL/GenBank/DDBJ whole genome shotgun (WGS) entry which is preliminary data.</text>
</comment>
<dbReference type="EMBL" id="JAURVH010001531">
    <property type="protein sequence ID" value="KAK5903736.1"/>
    <property type="molecule type" value="Genomic_DNA"/>
</dbReference>
<evidence type="ECO:0000313" key="2">
    <source>
        <dbReference type="Proteomes" id="UP001331515"/>
    </source>
</evidence>
<sequence length="103" mass="11705">MPRITLFICLEKHFRGGDDTSDSDSDIVITSRSTAEFNQADTVVFEFEPRNKSTPKHKPENEGEEMNVTLPAIIAKLSQPIDHGRTISSIVKKARLLCLWRMF</sequence>
<keyword evidence="2" id="KW-1185">Reference proteome</keyword>
<dbReference type="Proteomes" id="UP001331515">
    <property type="component" value="Unassembled WGS sequence"/>
</dbReference>